<evidence type="ECO:0000259" key="1">
    <source>
        <dbReference type="PROSITE" id="PS50097"/>
    </source>
</evidence>
<dbReference type="SMART" id="SM00225">
    <property type="entry name" value="BTB"/>
    <property type="match status" value="1"/>
</dbReference>
<dbReference type="InterPro" id="IPR000210">
    <property type="entry name" value="BTB/POZ_dom"/>
</dbReference>
<dbReference type="Gene3D" id="2.60.120.260">
    <property type="entry name" value="Galactose-binding domain-like"/>
    <property type="match status" value="2"/>
</dbReference>
<gene>
    <name evidence="2" type="ORF">Zmor_024135</name>
</gene>
<dbReference type="SUPFAM" id="SSF54695">
    <property type="entry name" value="POZ domain"/>
    <property type="match status" value="1"/>
</dbReference>
<dbReference type="GO" id="GO:0005737">
    <property type="term" value="C:cytoplasm"/>
    <property type="evidence" value="ECO:0007669"/>
    <property type="project" value="TreeGrafter"/>
</dbReference>
<dbReference type="PANTHER" id="PTHR46306:SF1">
    <property type="entry name" value="BTB_POZ DOMAIN-CONTAINING PROTEIN 9"/>
    <property type="match status" value="1"/>
</dbReference>
<accession>A0AA38M7T2</accession>
<dbReference type="AlphaFoldDB" id="A0AA38M7T2"/>
<comment type="caution">
    <text evidence="2">The sequence shown here is derived from an EMBL/GenBank/DDBJ whole genome shotgun (WGS) entry which is preliminary data.</text>
</comment>
<dbReference type="Gene3D" id="1.25.40.420">
    <property type="match status" value="1"/>
</dbReference>
<dbReference type="InterPro" id="IPR008979">
    <property type="entry name" value="Galactose-bd-like_sf"/>
</dbReference>
<reference evidence="2" key="1">
    <citation type="journal article" date="2023" name="G3 (Bethesda)">
        <title>Whole genome assemblies of Zophobas morio and Tenebrio molitor.</title>
        <authorList>
            <person name="Kaur S."/>
            <person name="Stinson S.A."/>
            <person name="diCenzo G.C."/>
        </authorList>
    </citation>
    <scope>NUCLEOTIDE SEQUENCE</scope>
    <source>
        <strain evidence="2">QUZm001</strain>
    </source>
</reference>
<dbReference type="InterPro" id="IPR052407">
    <property type="entry name" value="BTB_POZ_domain_cont_9"/>
</dbReference>
<dbReference type="SUPFAM" id="SSF49785">
    <property type="entry name" value="Galactose-binding domain-like"/>
    <property type="match status" value="2"/>
</dbReference>
<evidence type="ECO:0000313" key="3">
    <source>
        <dbReference type="Proteomes" id="UP001168821"/>
    </source>
</evidence>
<dbReference type="PANTHER" id="PTHR46306">
    <property type="entry name" value="BTB/POZ DOMAIN-CONTAINING PROTEIN 9"/>
    <property type="match status" value="1"/>
</dbReference>
<dbReference type="GO" id="GO:0048512">
    <property type="term" value="P:circadian behavior"/>
    <property type="evidence" value="ECO:0007669"/>
    <property type="project" value="TreeGrafter"/>
</dbReference>
<dbReference type="InterPro" id="IPR011333">
    <property type="entry name" value="SKP1/BTB/POZ_sf"/>
</dbReference>
<sequence>MTTNASSLKLSRDISLLYLNERYSDVTLIVNDERLYAHKMILAVRSEYFEALFYGGMQESLQTEIHLSDVSSNTAFKLLLKYIYGACIPEVTSANTDLNLEVLILAQKYCMLDLQDGILEQLKTVINLDNICSILNVSNQYSFMEIRDTCHHFVESKPLEFLRVTNFKDLSKDSLSGVLKRSTFYAPEIEIFNAVVQWCQKNKFVDDEGRLDESVLRCVRLSWIEPHNLMSVVWPTGLVNNEYLLKSIAESMGVKQKEVSSRGIRILNKNVATPADKAEVLSNKDSCILEGPFRDLDLCERVKIRNKKGVIIKLGVPTFINYIGLMLYSKHDECYCYYIEVSVDRQNWKRIIDYSQYVCRGVQYLYFDEVVALYIRVMGTYSSVDEIRIMGFRASYKTSCPQSVNGITRPVHNIVTKKMGALIISGMNGDNLIYNVKRGSLNASFAYHWIHTDTEIRNITVQFNQPYLVSNILLLLCHENNRTYKYYIETSVNTRDWEMLADYRNEVNVQPTISFEERVVVFIRFVGTLTSANDVCILISY</sequence>
<dbReference type="PROSITE" id="PS50097">
    <property type="entry name" value="BTB"/>
    <property type="match status" value="1"/>
</dbReference>
<dbReference type="Proteomes" id="UP001168821">
    <property type="component" value="Unassembled WGS sequence"/>
</dbReference>
<dbReference type="Pfam" id="PF07707">
    <property type="entry name" value="BACK"/>
    <property type="match status" value="1"/>
</dbReference>
<dbReference type="Pfam" id="PF00651">
    <property type="entry name" value="BTB"/>
    <property type="match status" value="1"/>
</dbReference>
<evidence type="ECO:0000313" key="2">
    <source>
        <dbReference type="EMBL" id="KAJ3646551.1"/>
    </source>
</evidence>
<protein>
    <recommendedName>
        <fullName evidence="1">BTB domain-containing protein</fullName>
    </recommendedName>
</protein>
<keyword evidence="3" id="KW-1185">Reference proteome</keyword>
<dbReference type="SMART" id="SM00875">
    <property type="entry name" value="BACK"/>
    <property type="match status" value="1"/>
</dbReference>
<dbReference type="GO" id="GO:0050804">
    <property type="term" value="P:modulation of chemical synaptic transmission"/>
    <property type="evidence" value="ECO:0007669"/>
    <property type="project" value="TreeGrafter"/>
</dbReference>
<proteinExistence type="predicted"/>
<feature type="domain" description="BTB" evidence="1">
    <location>
        <begin position="24"/>
        <end position="84"/>
    </location>
</feature>
<dbReference type="GO" id="GO:0008344">
    <property type="term" value="P:adult locomotory behavior"/>
    <property type="evidence" value="ECO:0007669"/>
    <property type="project" value="TreeGrafter"/>
</dbReference>
<dbReference type="InterPro" id="IPR011705">
    <property type="entry name" value="BACK"/>
</dbReference>
<organism evidence="2 3">
    <name type="scientific">Zophobas morio</name>
    <dbReference type="NCBI Taxonomy" id="2755281"/>
    <lineage>
        <taxon>Eukaryota</taxon>
        <taxon>Metazoa</taxon>
        <taxon>Ecdysozoa</taxon>
        <taxon>Arthropoda</taxon>
        <taxon>Hexapoda</taxon>
        <taxon>Insecta</taxon>
        <taxon>Pterygota</taxon>
        <taxon>Neoptera</taxon>
        <taxon>Endopterygota</taxon>
        <taxon>Coleoptera</taxon>
        <taxon>Polyphaga</taxon>
        <taxon>Cucujiformia</taxon>
        <taxon>Tenebrionidae</taxon>
        <taxon>Zophobas</taxon>
    </lineage>
</organism>
<dbReference type="Gene3D" id="3.30.710.10">
    <property type="entry name" value="Potassium Channel Kv1.1, Chain A"/>
    <property type="match status" value="1"/>
</dbReference>
<name>A0AA38M7T2_9CUCU</name>
<dbReference type="EMBL" id="JALNTZ010000007">
    <property type="protein sequence ID" value="KAJ3646551.1"/>
    <property type="molecule type" value="Genomic_DNA"/>
</dbReference>